<evidence type="ECO:0000313" key="3">
    <source>
        <dbReference type="Proteomes" id="UP000331127"/>
    </source>
</evidence>
<evidence type="ECO:0000256" key="1">
    <source>
        <dbReference type="SAM" id="MobiDB-lite"/>
    </source>
</evidence>
<organism evidence="2 3">
    <name type="scientific">Acrocarpospora macrocephala</name>
    <dbReference type="NCBI Taxonomy" id="150177"/>
    <lineage>
        <taxon>Bacteria</taxon>
        <taxon>Bacillati</taxon>
        <taxon>Actinomycetota</taxon>
        <taxon>Actinomycetes</taxon>
        <taxon>Streptosporangiales</taxon>
        <taxon>Streptosporangiaceae</taxon>
        <taxon>Acrocarpospora</taxon>
    </lineage>
</organism>
<keyword evidence="3" id="KW-1185">Reference proteome</keyword>
<dbReference type="AntiFam" id="ANF00248">
    <property type="entry name" value="Shadow ORF (opposite ppsD)"/>
</dbReference>
<evidence type="ECO:0000313" key="2">
    <source>
        <dbReference type="EMBL" id="GES10234.1"/>
    </source>
</evidence>
<comment type="caution">
    <text evidence="2">The sequence shown here is derived from an EMBL/GenBank/DDBJ whole genome shotgun (WGS) entry which is preliminary data.</text>
</comment>
<accession>A0A5M3WMW7</accession>
<gene>
    <name evidence="2" type="ORF">Amac_038310</name>
</gene>
<feature type="region of interest" description="Disordered" evidence="1">
    <location>
        <begin position="151"/>
        <end position="191"/>
    </location>
</feature>
<name>A0A5M3WMW7_9ACTN</name>
<reference evidence="2 3" key="1">
    <citation type="submission" date="2019-10" db="EMBL/GenBank/DDBJ databases">
        <title>Whole genome shotgun sequence of Acrocarpospora macrocephala NBRC 16266.</title>
        <authorList>
            <person name="Ichikawa N."/>
            <person name="Kimura A."/>
            <person name="Kitahashi Y."/>
            <person name="Komaki H."/>
            <person name="Oguchi A."/>
        </authorList>
    </citation>
    <scope>NUCLEOTIDE SEQUENCE [LARGE SCALE GENOMIC DNA]</scope>
    <source>
        <strain evidence="2 3">NBRC 16266</strain>
    </source>
</reference>
<dbReference type="AlphaFoldDB" id="A0A5M3WMW7"/>
<dbReference type="Proteomes" id="UP000331127">
    <property type="component" value="Unassembled WGS sequence"/>
</dbReference>
<protein>
    <submittedName>
        <fullName evidence="2">Uncharacterized protein</fullName>
    </submittedName>
</protein>
<proteinExistence type="predicted"/>
<dbReference type="EMBL" id="BLAE01000020">
    <property type="protein sequence ID" value="GES10234.1"/>
    <property type="molecule type" value="Genomic_DNA"/>
</dbReference>
<sequence length="191" mass="21334">MPHGQHHLDHTGDARGGLRVTDVRLDRTQQQRTILVPIPAIGRQQRLRFDRVTQRRTGAVPFNRVHISGREPRPGQGLADHPPLRRTVRSGQTVGRAVLVDRGTPDDRQDLVTVAARVRQTLQHQHADALGPARAVGRVGVGLAPAVRGQAALPREVDERPRSGHHRHTTGQRERAVTAAQRLRREVHRHQ</sequence>